<evidence type="ECO:0000256" key="1">
    <source>
        <dbReference type="ARBA" id="ARBA00022723"/>
    </source>
</evidence>
<feature type="domain" description="Alcohol dehydrogenase-like N-terminal" evidence="5">
    <location>
        <begin position="33"/>
        <end position="114"/>
    </location>
</feature>
<comment type="caution">
    <text evidence="6">The sequence shown here is derived from an EMBL/GenBank/DDBJ whole genome shotgun (WGS) entry which is preliminary data.</text>
</comment>
<reference evidence="6 7" key="1">
    <citation type="submission" date="2019-05" db="EMBL/GenBank/DDBJ databases">
        <title>Sporisorium graminicola CBS 10092 draft sequencing and annotation.</title>
        <authorList>
            <person name="Solano-Gonzalez S."/>
            <person name="Caddick M.X."/>
            <person name="Darby A."/>
        </authorList>
    </citation>
    <scope>NUCLEOTIDE SEQUENCE [LARGE SCALE GENOMIC DNA]</scope>
    <source>
        <strain evidence="6 7">CBS 10092</strain>
    </source>
</reference>
<dbReference type="OrthoDB" id="256333at2759"/>
<dbReference type="AlphaFoldDB" id="A0A4U7KUE4"/>
<dbReference type="InterPro" id="IPR013154">
    <property type="entry name" value="ADH-like_N"/>
</dbReference>
<dbReference type="InterPro" id="IPR036291">
    <property type="entry name" value="NAD(P)-bd_dom_sf"/>
</dbReference>
<keyword evidence="7" id="KW-1185">Reference proteome</keyword>
<dbReference type="GO" id="GO:0008270">
    <property type="term" value="F:zinc ion binding"/>
    <property type="evidence" value="ECO:0007669"/>
    <property type="project" value="TreeGrafter"/>
</dbReference>
<dbReference type="GeneID" id="40727636"/>
<dbReference type="GO" id="GO:0005829">
    <property type="term" value="C:cytosol"/>
    <property type="evidence" value="ECO:0007669"/>
    <property type="project" value="TreeGrafter"/>
</dbReference>
<dbReference type="GO" id="GO:0051903">
    <property type="term" value="F:S-(hydroxymethyl)glutathione dehydrogenase [NAD(P)+] activity"/>
    <property type="evidence" value="ECO:0007669"/>
    <property type="project" value="TreeGrafter"/>
</dbReference>
<dbReference type="Pfam" id="PF00107">
    <property type="entry name" value="ADH_zinc_N"/>
    <property type="match status" value="1"/>
</dbReference>
<dbReference type="SUPFAM" id="SSF50129">
    <property type="entry name" value="GroES-like"/>
    <property type="match status" value="1"/>
</dbReference>
<dbReference type="Gene3D" id="3.90.180.10">
    <property type="entry name" value="Medium-chain alcohol dehydrogenases, catalytic domain"/>
    <property type="match status" value="1"/>
</dbReference>
<dbReference type="SUPFAM" id="SSF51735">
    <property type="entry name" value="NAD(P)-binding Rossmann-fold domains"/>
    <property type="match status" value="1"/>
</dbReference>
<gene>
    <name evidence="6" type="ORF">EX895_004741</name>
</gene>
<sequence>MSSHLEAKALVIEQKGDDFKLVDIQLDPNRLASDEVIVRFKHTGVCHTDIHSRNTSPLDLLPAIYGHEGVGIVEHVSNAYTGPFNVGDTVLASFCSCGSCNNCQSARSAFCDRFVPMNLAHFTKDDRHVTVPYKNDNGVQGEARINYFGQSSFSSRMSVSERSLTKISSNVPTKLAAALACGFQTGFATVFEKAPSDKQRSFELFESVGASIPASVKTSATYKRSKQTLLVSGLGGVGLGAIYAGKVLGFGAVIATDINDDRLKLAKEVGASHTIQAKGLDQDAFVAKVKECCPDGRGASLAIEASGSAAAMANDMKALAVGGRLAIVGIGPDTATVPYMQLLPTGTSLEGLLMGNSHPEVTIPFLVSKLEAGELNFLEKMVKVYKPVDMNIAVHDQESGQVIKPVIEWN</sequence>
<organism evidence="6 7">
    <name type="scientific">Sporisorium graminicola</name>
    <dbReference type="NCBI Taxonomy" id="280036"/>
    <lineage>
        <taxon>Eukaryota</taxon>
        <taxon>Fungi</taxon>
        <taxon>Dikarya</taxon>
        <taxon>Basidiomycota</taxon>
        <taxon>Ustilaginomycotina</taxon>
        <taxon>Ustilaginomycetes</taxon>
        <taxon>Ustilaginales</taxon>
        <taxon>Ustilaginaceae</taxon>
        <taxon>Sporisorium</taxon>
    </lineage>
</organism>
<evidence type="ECO:0000256" key="3">
    <source>
        <dbReference type="ARBA" id="ARBA00023027"/>
    </source>
</evidence>
<dbReference type="GO" id="GO:0046294">
    <property type="term" value="P:formaldehyde catabolic process"/>
    <property type="evidence" value="ECO:0007669"/>
    <property type="project" value="TreeGrafter"/>
</dbReference>
<keyword evidence="3" id="KW-0520">NAD</keyword>
<dbReference type="EMBL" id="SRRM01000017">
    <property type="protein sequence ID" value="TKY86592.1"/>
    <property type="molecule type" value="Genomic_DNA"/>
</dbReference>
<evidence type="ECO:0000313" key="7">
    <source>
        <dbReference type="Proteomes" id="UP000306050"/>
    </source>
</evidence>
<proteinExistence type="predicted"/>
<dbReference type="Pfam" id="PF08240">
    <property type="entry name" value="ADH_N"/>
    <property type="match status" value="1"/>
</dbReference>
<dbReference type="RefSeq" id="XP_029738577.1">
    <property type="nucleotide sequence ID" value="XM_029885335.1"/>
</dbReference>
<dbReference type="Gene3D" id="3.40.50.720">
    <property type="entry name" value="NAD(P)-binding Rossmann-like Domain"/>
    <property type="match status" value="1"/>
</dbReference>
<dbReference type="KEGG" id="sgra:EX895_004741"/>
<accession>A0A4U7KUE4</accession>
<evidence type="ECO:0000259" key="5">
    <source>
        <dbReference type="Pfam" id="PF08240"/>
    </source>
</evidence>
<dbReference type="InterPro" id="IPR013149">
    <property type="entry name" value="ADH-like_C"/>
</dbReference>
<dbReference type="PANTHER" id="PTHR43880">
    <property type="entry name" value="ALCOHOL DEHYDROGENASE"/>
    <property type="match status" value="1"/>
</dbReference>
<dbReference type="Proteomes" id="UP000306050">
    <property type="component" value="Chromosome SGRAM_4"/>
</dbReference>
<dbReference type="InterPro" id="IPR011032">
    <property type="entry name" value="GroES-like_sf"/>
</dbReference>
<dbReference type="PANTHER" id="PTHR43880:SF12">
    <property type="entry name" value="ALCOHOL DEHYDROGENASE CLASS-3"/>
    <property type="match status" value="1"/>
</dbReference>
<protein>
    <recommendedName>
        <fullName evidence="8">Enoyl reductase (ER) domain-containing protein</fullName>
    </recommendedName>
</protein>
<keyword evidence="1" id="KW-0479">Metal-binding</keyword>
<evidence type="ECO:0000259" key="4">
    <source>
        <dbReference type="Pfam" id="PF00107"/>
    </source>
</evidence>
<evidence type="ECO:0000256" key="2">
    <source>
        <dbReference type="ARBA" id="ARBA00022833"/>
    </source>
</evidence>
<feature type="domain" description="Alcohol dehydrogenase-like C-terminal" evidence="4">
    <location>
        <begin position="236"/>
        <end position="358"/>
    </location>
</feature>
<evidence type="ECO:0000313" key="6">
    <source>
        <dbReference type="EMBL" id="TKY86592.1"/>
    </source>
</evidence>
<name>A0A4U7KUE4_9BASI</name>
<evidence type="ECO:0008006" key="8">
    <source>
        <dbReference type="Google" id="ProtNLM"/>
    </source>
</evidence>
<keyword evidence="2" id="KW-0862">Zinc</keyword>